<dbReference type="SUPFAM" id="SSF48498">
    <property type="entry name" value="Tetracyclin repressor-like, C-terminal domain"/>
    <property type="match status" value="1"/>
</dbReference>
<keyword evidence="5" id="KW-1185">Reference proteome</keyword>
<dbReference type="PANTHER" id="PTHR30055">
    <property type="entry name" value="HTH-TYPE TRANSCRIPTIONAL REGULATOR RUTR"/>
    <property type="match status" value="1"/>
</dbReference>
<dbReference type="PROSITE" id="PS50977">
    <property type="entry name" value="HTH_TETR_2"/>
    <property type="match status" value="1"/>
</dbReference>
<dbReference type="PANTHER" id="PTHR30055:SF220">
    <property type="entry name" value="TETR-FAMILY REGULATORY PROTEIN"/>
    <property type="match status" value="1"/>
</dbReference>
<dbReference type="Pfam" id="PF00440">
    <property type="entry name" value="TetR_N"/>
    <property type="match status" value="1"/>
</dbReference>
<accession>A0A7G6X9K5</accession>
<gene>
    <name evidence="4" type="ORF">F1D05_13555</name>
</gene>
<organism evidence="4 5">
    <name type="scientific">Kribbella qitaiheensis</name>
    <dbReference type="NCBI Taxonomy" id="1544730"/>
    <lineage>
        <taxon>Bacteria</taxon>
        <taxon>Bacillati</taxon>
        <taxon>Actinomycetota</taxon>
        <taxon>Actinomycetes</taxon>
        <taxon>Propionibacteriales</taxon>
        <taxon>Kribbellaceae</taxon>
        <taxon>Kribbella</taxon>
    </lineage>
</organism>
<feature type="DNA-binding region" description="H-T-H motif" evidence="2">
    <location>
        <begin position="16"/>
        <end position="35"/>
    </location>
</feature>
<evidence type="ECO:0000256" key="1">
    <source>
        <dbReference type="ARBA" id="ARBA00023125"/>
    </source>
</evidence>
<dbReference type="Proteomes" id="UP000515563">
    <property type="component" value="Chromosome"/>
</dbReference>
<evidence type="ECO:0000313" key="5">
    <source>
        <dbReference type="Proteomes" id="UP000515563"/>
    </source>
</evidence>
<sequence length="160" mass="17066">MVQNPLAGPAGAGGCTLAEVSRRAGVSVAAPYKHFADRDALLAALVQKGYAEQGERFRAAMRRKPDPADQLAAFAQAYVQFAADRRPVFELTFTAGLDKARYPELIEAGAGLFEVIFEPARQLRPTDQEARKLALAVTATATVSPSSCSKGFCSAVHSRP</sequence>
<reference evidence="4 5" key="2">
    <citation type="journal article" date="2020" name="Microbiol. Resour. Announc.">
        <title>Antarctic desert soil bacteria exhibit high novel natural product potential, evaluated through long-read genome sequencing and comparative genomics.</title>
        <authorList>
            <person name="Benaud N."/>
            <person name="Edwards R.J."/>
            <person name="Amos T.G."/>
            <person name="D'Agostino P.M."/>
            <person name="Gutierrez-Chavez C."/>
            <person name="Montgomery K."/>
            <person name="Nicetic I."/>
            <person name="Ferrari B.C."/>
        </authorList>
    </citation>
    <scope>NUCLEOTIDE SEQUENCE [LARGE SCALE GENOMIC DNA]</scope>
    <source>
        <strain evidence="4 5">SPB151</strain>
    </source>
</reference>
<dbReference type="SUPFAM" id="SSF46689">
    <property type="entry name" value="Homeodomain-like"/>
    <property type="match status" value="1"/>
</dbReference>
<dbReference type="RefSeq" id="WP_185449153.1">
    <property type="nucleotide sequence ID" value="NZ_CP043661.1"/>
</dbReference>
<proteinExistence type="predicted"/>
<dbReference type="InterPro" id="IPR050109">
    <property type="entry name" value="HTH-type_TetR-like_transc_reg"/>
</dbReference>
<dbReference type="InterPro" id="IPR009057">
    <property type="entry name" value="Homeodomain-like_sf"/>
</dbReference>
<feature type="domain" description="HTH tetR-type" evidence="3">
    <location>
        <begin position="1"/>
        <end position="53"/>
    </location>
</feature>
<dbReference type="InterPro" id="IPR001647">
    <property type="entry name" value="HTH_TetR"/>
</dbReference>
<reference evidence="5" key="1">
    <citation type="submission" date="2019-09" db="EMBL/GenBank/DDBJ databases">
        <title>Antimicrobial potential of Antarctic Bacteria.</title>
        <authorList>
            <person name="Benaud N."/>
            <person name="Edwards R.J."/>
            <person name="Ferrari B.C."/>
        </authorList>
    </citation>
    <scope>NUCLEOTIDE SEQUENCE [LARGE SCALE GENOMIC DNA]</scope>
    <source>
        <strain evidence="5">SPB151</strain>
    </source>
</reference>
<evidence type="ECO:0000256" key="2">
    <source>
        <dbReference type="PROSITE-ProRule" id="PRU00335"/>
    </source>
</evidence>
<protein>
    <submittedName>
        <fullName evidence="4">TetR/AcrR family transcriptional regulator</fullName>
    </submittedName>
</protein>
<name>A0A7G6X9K5_9ACTN</name>
<dbReference type="GO" id="GO:0003700">
    <property type="term" value="F:DNA-binding transcription factor activity"/>
    <property type="evidence" value="ECO:0007669"/>
    <property type="project" value="TreeGrafter"/>
</dbReference>
<dbReference type="EMBL" id="CP043661">
    <property type="protein sequence ID" value="QNE22920.1"/>
    <property type="molecule type" value="Genomic_DNA"/>
</dbReference>
<dbReference type="InterPro" id="IPR036271">
    <property type="entry name" value="Tet_transcr_reg_TetR-rel_C_sf"/>
</dbReference>
<dbReference type="KEGG" id="kqi:F1D05_13555"/>
<keyword evidence="1 2" id="KW-0238">DNA-binding</keyword>
<dbReference type="GO" id="GO:0000976">
    <property type="term" value="F:transcription cis-regulatory region binding"/>
    <property type="evidence" value="ECO:0007669"/>
    <property type="project" value="TreeGrafter"/>
</dbReference>
<evidence type="ECO:0000313" key="4">
    <source>
        <dbReference type="EMBL" id="QNE22920.1"/>
    </source>
</evidence>
<dbReference type="Gene3D" id="1.10.357.10">
    <property type="entry name" value="Tetracycline Repressor, domain 2"/>
    <property type="match status" value="1"/>
</dbReference>
<evidence type="ECO:0000259" key="3">
    <source>
        <dbReference type="PROSITE" id="PS50977"/>
    </source>
</evidence>
<dbReference type="AlphaFoldDB" id="A0A7G6X9K5"/>